<protein>
    <submittedName>
        <fullName evidence="2">Alpha/beta fold hydrolase</fullName>
    </submittedName>
</protein>
<organism evidence="2 3">
    <name type="scientific">Deinococcus radiophilus</name>
    <dbReference type="NCBI Taxonomy" id="32062"/>
    <lineage>
        <taxon>Bacteria</taxon>
        <taxon>Thermotogati</taxon>
        <taxon>Deinococcota</taxon>
        <taxon>Deinococci</taxon>
        <taxon>Deinococcales</taxon>
        <taxon>Deinococcaceae</taxon>
        <taxon>Deinococcus</taxon>
    </lineage>
</organism>
<accession>A0A431VQ59</accession>
<dbReference type="GO" id="GO:0016787">
    <property type="term" value="F:hydrolase activity"/>
    <property type="evidence" value="ECO:0007669"/>
    <property type="project" value="UniProtKB-KW"/>
</dbReference>
<comment type="caution">
    <text evidence="2">The sequence shown here is derived from an EMBL/GenBank/DDBJ whole genome shotgun (WGS) entry which is preliminary data.</text>
</comment>
<dbReference type="Proteomes" id="UP000277766">
    <property type="component" value="Unassembled WGS sequence"/>
</dbReference>
<keyword evidence="2" id="KW-0378">Hydrolase</keyword>
<dbReference type="SUPFAM" id="SSF53474">
    <property type="entry name" value="alpha/beta-Hydrolases"/>
    <property type="match status" value="1"/>
</dbReference>
<dbReference type="InterPro" id="IPR029058">
    <property type="entry name" value="AB_hydrolase_fold"/>
</dbReference>
<dbReference type="Gene3D" id="3.40.50.1820">
    <property type="entry name" value="alpha/beta hydrolase"/>
    <property type="match status" value="1"/>
</dbReference>
<evidence type="ECO:0000259" key="1">
    <source>
        <dbReference type="Pfam" id="PF12695"/>
    </source>
</evidence>
<gene>
    <name evidence="2" type="ORF">EJ104_11255</name>
</gene>
<dbReference type="InterPro" id="IPR029059">
    <property type="entry name" value="AB_hydrolase_5"/>
</dbReference>
<feature type="domain" description="Alpha/beta hydrolase fold-5" evidence="1">
    <location>
        <begin position="72"/>
        <end position="232"/>
    </location>
</feature>
<reference evidence="2 3" key="1">
    <citation type="submission" date="2018-12" db="EMBL/GenBank/DDBJ databases">
        <title>Deinococcus radiophilus ATCC 27603 genome sequencing and assembly.</title>
        <authorList>
            <person name="Maclea K.S."/>
            <person name="Maynard C.R."/>
        </authorList>
    </citation>
    <scope>NUCLEOTIDE SEQUENCE [LARGE SCALE GENOMIC DNA]</scope>
    <source>
        <strain evidence="2 3">ATCC 27603</strain>
    </source>
</reference>
<dbReference type="Pfam" id="PF12695">
    <property type="entry name" value="Abhydrolase_5"/>
    <property type="match status" value="1"/>
</dbReference>
<evidence type="ECO:0000313" key="2">
    <source>
        <dbReference type="EMBL" id="RTR25331.1"/>
    </source>
</evidence>
<dbReference type="RefSeq" id="WP_126352866.1">
    <property type="nucleotide sequence ID" value="NZ_CP086380.1"/>
</dbReference>
<sequence length="250" mass="26430">MSAALRRCWPALVLVASLGTGLAVPYLFRPPLIIGQDAVSGPASRDAAVTLEQSPVPFIHIRPARQEAKTLLIFYPGGLVRPQAYEWLGRALAAEGIETAIPVFPLDLAVMGADRAGPIAEKLGAGKRVILAGHSLGGAMAAQYAGQHPDKVAGLILLAAYPPDNTDLSQAPFAVLSVTAEHDGVLSRANWQAAQARLPEHTAVSLDGVVHAFFGRYGPQRGDGQPTVSRAQAEAQLLEAVRHWLAEPRP</sequence>
<name>A0A431VQ59_9DEIO</name>
<evidence type="ECO:0000313" key="3">
    <source>
        <dbReference type="Proteomes" id="UP000277766"/>
    </source>
</evidence>
<dbReference type="EMBL" id="RXPE01000030">
    <property type="protein sequence ID" value="RTR25331.1"/>
    <property type="molecule type" value="Genomic_DNA"/>
</dbReference>
<dbReference type="OrthoDB" id="9780932at2"/>
<keyword evidence="3" id="KW-1185">Reference proteome</keyword>
<dbReference type="AlphaFoldDB" id="A0A431VQ59"/>
<proteinExistence type="predicted"/>